<name>A0A316U6P2_9BASI</name>
<feature type="compositionally biased region" description="Polar residues" evidence="1">
    <location>
        <begin position="358"/>
        <end position="375"/>
    </location>
</feature>
<dbReference type="EMBL" id="KZ819326">
    <property type="protein sequence ID" value="PWN20937.1"/>
    <property type="molecule type" value="Genomic_DNA"/>
</dbReference>
<proteinExistence type="predicted"/>
<accession>A0A316U6P2</accession>
<feature type="region of interest" description="Disordered" evidence="1">
    <location>
        <begin position="342"/>
        <end position="434"/>
    </location>
</feature>
<feature type="compositionally biased region" description="Pro residues" evidence="1">
    <location>
        <begin position="112"/>
        <end position="125"/>
    </location>
</feature>
<reference evidence="2 3" key="1">
    <citation type="journal article" date="2018" name="Mol. Biol. Evol.">
        <title>Broad Genomic Sampling Reveals a Smut Pathogenic Ancestry of the Fungal Clade Ustilaginomycotina.</title>
        <authorList>
            <person name="Kijpornyongpan T."/>
            <person name="Mondo S.J."/>
            <person name="Barry K."/>
            <person name="Sandor L."/>
            <person name="Lee J."/>
            <person name="Lipzen A."/>
            <person name="Pangilinan J."/>
            <person name="LaButti K."/>
            <person name="Hainaut M."/>
            <person name="Henrissat B."/>
            <person name="Grigoriev I.V."/>
            <person name="Spatafora J.W."/>
            <person name="Aime M.C."/>
        </authorList>
    </citation>
    <scope>NUCLEOTIDE SEQUENCE [LARGE SCALE GENOMIC DNA]</scope>
    <source>
        <strain evidence="2 3">MCA 4718</strain>
    </source>
</reference>
<feature type="compositionally biased region" description="Basic and acidic residues" evidence="1">
    <location>
        <begin position="397"/>
        <end position="413"/>
    </location>
</feature>
<organism evidence="2 3">
    <name type="scientific">Pseudomicrostroma glucosiphilum</name>
    <dbReference type="NCBI Taxonomy" id="1684307"/>
    <lineage>
        <taxon>Eukaryota</taxon>
        <taxon>Fungi</taxon>
        <taxon>Dikarya</taxon>
        <taxon>Basidiomycota</taxon>
        <taxon>Ustilaginomycotina</taxon>
        <taxon>Exobasidiomycetes</taxon>
        <taxon>Microstromatales</taxon>
        <taxon>Microstromatales incertae sedis</taxon>
        <taxon>Pseudomicrostroma</taxon>
    </lineage>
</organism>
<feature type="compositionally biased region" description="Polar residues" evidence="1">
    <location>
        <begin position="17"/>
        <end position="31"/>
    </location>
</feature>
<feature type="region of interest" description="Disordered" evidence="1">
    <location>
        <begin position="469"/>
        <end position="512"/>
    </location>
</feature>
<gene>
    <name evidence="2" type="ORF">BCV69DRAFT_179183</name>
</gene>
<feature type="compositionally biased region" description="Polar residues" evidence="1">
    <location>
        <begin position="42"/>
        <end position="51"/>
    </location>
</feature>
<dbReference type="Proteomes" id="UP000245942">
    <property type="component" value="Unassembled WGS sequence"/>
</dbReference>
<feature type="region of interest" description="Disordered" evidence="1">
    <location>
        <begin position="625"/>
        <end position="676"/>
    </location>
</feature>
<dbReference type="GeneID" id="37011289"/>
<feature type="compositionally biased region" description="Polar residues" evidence="1">
    <location>
        <begin position="469"/>
        <end position="483"/>
    </location>
</feature>
<keyword evidence="3" id="KW-1185">Reference proteome</keyword>
<sequence>MSSRSPLQHSVPLALPTMSTLEPSPDTTHSTPPLRIGFRPPSATSTRQSAKAKSKGVAPLELNLNATPSVPQSPSRRLRSLSRKAATADLRHSKSESTSSVHSPGFCVNTTPVPPPTIPPTPVSPSSPTSASIIPSLSSASRKLKSKSQKLLRKFSVPVWKLRGTGRAFGGKPTGRSPTIAPSDAEHHSQNTAEETPNFVSLYQLQSMPCRDFSSSPQYAQGRSVGLVSARTSTYGGGAHWEPELRKSQSLLELMRTRATRRDSMAYSQDDRSFGVLGGSPQTSELEHTVADVQLPQSQYQTTQKLSPVNEASFNKTAQDCGSAGDHQCPREDEYQQPNLARHVTSPGNLSRGFGEPQPSTSENLSRRGSQTTTRPEACRSHSDQTMVPVMPQDEDYPSRRMHSQEDGDKSSDDGPQTPIATSPMTSSTPAMMDHRDYHSTRTHRHGMLSSMTIQDAFAYDDVGRSTPNLLGSPSRASSNISPTRTSCSRGGTGTVAAGKHFQQPSNHSSRLSWEADHSDSAAKSIQEEVHIREQILAACARQEEYLQSFQQEYAKREASPRLLARGTAGDVGLAPHRISTVVSGSSEALLAIDLLDLRSKGLDEEAGLNSLGVPRFAKQADTASLHSGGKTLNERQRKTSLGQLFGLSQPSTRPARSPRLYPTLSRGGNAREKRS</sequence>
<protein>
    <submittedName>
        <fullName evidence="2">Uncharacterized protein</fullName>
    </submittedName>
</protein>
<feature type="region of interest" description="Disordered" evidence="1">
    <location>
        <begin position="166"/>
        <end position="192"/>
    </location>
</feature>
<feature type="compositionally biased region" description="Polar residues" evidence="1">
    <location>
        <begin position="503"/>
        <end position="512"/>
    </location>
</feature>
<evidence type="ECO:0000313" key="2">
    <source>
        <dbReference type="EMBL" id="PWN20937.1"/>
    </source>
</evidence>
<feature type="region of interest" description="Disordered" evidence="1">
    <location>
        <begin position="1"/>
        <end position="134"/>
    </location>
</feature>
<evidence type="ECO:0000313" key="3">
    <source>
        <dbReference type="Proteomes" id="UP000245942"/>
    </source>
</evidence>
<evidence type="ECO:0000256" key="1">
    <source>
        <dbReference type="SAM" id="MobiDB-lite"/>
    </source>
</evidence>
<dbReference type="RefSeq" id="XP_025348097.1">
    <property type="nucleotide sequence ID" value="XM_025489555.1"/>
</dbReference>
<feature type="compositionally biased region" description="Polar residues" evidence="1">
    <location>
        <begin position="419"/>
        <end position="430"/>
    </location>
</feature>
<feature type="compositionally biased region" description="Polar residues" evidence="1">
    <location>
        <begin position="640"/>
        <end position="655"/>
    </location>
</feature>
<dbReference type="AlphaFoldDB" id="A0A316U6P2"/>